<dbReference type="PRINTS" id="PR00380">
    <property type="entry name" value="KINESINHEAVY"/>
</dbReference>
<dbReference type="SUPFAM" id="SSF52540">
    <property type="entry name" value="P-loop containing nucleoside triphosphate hydrolases"/>
    <property type="match status" value="1"/>
</dbReference>
<keyword evidence="6" id="KW-0493">Microtubule</keyword>
<dbReference type="InterPro" id="IPR019821">
    <property type="entry name" value="Kinesin_motor_CS"/>
</dbReference>
<accession>A0A5J4UHZ7</accession>
<protein>
    <recommendedName>
        <fullName evidence="6">Kinesin-like protein</fullName>
    </recommendedName>
</protein>
<dbReference type="InterPro" id="IPR027417">
    <property type="entry name" value="P-loop_NTPase"/>
</dbReference>
<dbReference type="GO" id="GO:0005524">
    <property type="term" value="F:ATP binding"/>
    <property type="evidence" value="ECO:0007669"/>
    <property type="project" value="UniProtKB-UniRule"/>
</dbReference>
<feature type="domain" description="Kinesin motor" evidence="8">
    <location>
        <begin position="4"/>
        <end position="334"/>
    </location>
</feature>
<dbReference type="InterPro" id="IPR036961">
    <property type="entry name" value="Kinesin_motor_dom_sf"/>
</dbReference>
<evidence type="ECO:0000256" key="6">
    <source>
        <dbReference type="RuleBase" id="RU000394"/>
    </source>
</evidence>
<evidence type="ECO:0000256" key="2">
    <source>
        <dbReference type="ARBA" id="ARBA00022840"/>
    </source>
</evidence>
<sequence length="798" mass="88689">MAETVTVAVRVRPLNSKEKAAKDTEIHKNTETTITITDPTKKDSKSFTFDYVYGTDSTQEQVYNDLGKLYLENAWAGFNCTLFAYGQTGSGKSYSMTGNLDPPDQKGIIPRGCEEMFNRITSGSDENVSFEVKASFLEMYNEKLQDLLDPKTTKTISIRESPTKGIYVENVVEQLVKSYKEIDKLITDGNKVRTVAATAMNATSSRSHSVLTIFFTRNEIISGKKTQKDSRVNLVDLAGSERQSQTESTGDRLAEACAINKSLSALGNVIAALVDQAKGKNTFVPYRDSLLTRMLQDSLGGNSKTIMIAAASPASSNYSETLSTLQFADRAKQIKNKPVVNESETDKLIRQLREEIEELKSQLIGDGSSGSSSQNNPESNPGIGGISPEEEEEFQKRQNEAEAELEKKRNELEQQYAAAAKEEQRLEAAREEYEKQMEELKSQGGTDVPGNQKLIEELAAKKAQLDAQQKALQDQIAKNNAAAEALAKKQLEIDQLRSQHEQEQDELIIAQKKLQDLQLTSSQKEKIAAEAKARREAYLSDLGLSITELGDAARADKDGPRLSNLSLSPDLCGALVYFLRPGEIFVGSAPQTGGATQFIVLQSLGVENIHCKITYDKNAKEVAIIPQGEKGRVLINDIWVEAERQVLVPGDRIIIGNNVVLRFIYDAIQRVNPNIDMEQQIELIQAELAVAHGKVNTVEEYIQKTRTMSWLLHADEIVDEANSIAQALGRRIFFGMDIHPEEKNVMVRVNSLEQGVVQEWDLNVLEKRLPMMRQMLHNQINSKNGSKLIPPLQNTYYG</sequence>
<proteinExistence type="inferred from homology"/>
<evidence type="ECO:0000256" key="7">
    <source>
        <dbReference type="SAM" id="MobiDB-lite"/>
    </source>
</evidence>
<dbReference type="InterPro" id="IPR000253">
    <property type="entry name" value="FHA_dom"/>
</dbReference>
<evidence type="ECO:0000313" key="9">
    <source>
        <dbReference type="EMBL" id="KAA6369701.1"/>
    </source>
</evidence>
<dbReference type="Pfam" id="PF00225">
    <property type="entry name" value="Kinesin"/>
    <property type="match status" value="1"/>
</dbReference>
<feature type="compositionally biased region" description="Basic and acidic residues" evidence="7">
    <location>
        <begin position="394"/>
        <end position="406"/>
    </location>
</feature>
<dbReference type="PROSITE" id="PS50067">
    <property type="entry name" value="KINESIN_MOTOR_2"/>
    <property type="match status" value="1"/>
</dbReference>
<reference evidence="9 10" key="1">
    <citation type="submission" date="2019-03" db="EMBL/GenBank/DDBJ databases">
        <title>Single cell metagenomics reveals metabolic interactions within the superorganism composed of flagellate Streblomastix strix and complex community of Bacteroidetes bacteria on its surface.</title>
        <authorList>
            <person name="Treitli S.C."/>
            <person name="Kolisko M."/>
            <person name="Husnik F."/>
            <person name="Keeling P."/>
            <person name="Hampl V."/>
        </authorList>
    </citation>
    <scope>NUCLEOTIDE SEQUENCE [LARGE SCALE GENOMIC DNA]</scope>
    <source>
        <strain evidence="9">ST1C</strain>
    </source>
</reference>
<comment type="similarity">
    <text evidence="5 6">Belongs to the TRAFAC class myosin-kinesin ATPase superfamily. Kinesin family.</text>
</comment>
<evidence type="ECO:0000256" key="1">
    <source>
        <dbReference type="ARBA" id="ARBA00022741"/>
    </source>
</evidence>
<dbReference type="InterPro" id="IPR008984">
    <property type="entry name" value="SMAD_FHA_dom_sf"/>
</dbReference>
<gene>
    <name evidence="9" type="ORF">EZS28_034772</name>
</gene>
<feature type="region of interest" description="Disordered" evidence="7">
    <location>
        <begin position="363"/>
        <end position="406"/>
    </location>
</feature>
<feature type="non-terminal residue" evidence="9">
    <location>
        <position position="798"/>
    </location>
</feature>
<dbReference type="GO" id="GO:0003777">
    <property type="term" value="F:microtubule motor activity"/>
    <property type="evidence" value="ECO:0007669"/>
    <property type="project" value="InterPro"/>
</dbReference>
<dbReference type="Gene3D" id="2.60.200.20">
    <property type="match status" value="1"/>
</dbReference>
<dbReference type="OrthoDB" id="3176171at2759"/>
<organism evidence="9 10">
    <name type="scientific">Streblomastix strix</name>
    <dbReference type="NCBI Taxonomy" id="222440"/>
    <lineage>
        <taxon>Eukaryota</taxon>
        <taxon>Metamonada</taxon>
        <taxon>Preaxostyla</taxon>
        <taxon>Oxymonadida</taxon>
        <taxon>Streblomastigidae</taxon>
        <taxon>Streblomastix</taxon>
    </lineage>
</organism>
<dbReference type="Proteomes" id="UP000324800">
    <property type="component" value="Unassembled WGS sequence"/>
</dbReference>
<dbReference type="Pfam" id="PF00498">
    <property type="entry name" value="FHA"/>
    <property type="match status" value="1"/>
</dbReference>
<dbReference type="Gene3D" id="3.40.850.10">
    <property type="entry name" value="Kinesin motor domain"/>
    <property type="match status" value="1"/>
</dbReference>
<dbReference type="GO" id="GO:0007018">
    <property type="term" value="P:microtubule-based movement"/>
    <property type="evidence" value="ECO:0007669"/>
    <property type="project" value="InterPro"/>
</dbReference>
<keyword evidence="2 5" id="KW-0067">ATP-binding</keyword>
<dbReference type="EMBL" id="SNRW01016115">
    <property type="protein sequence ID" value="KAA6369701.1"/>
    <property type="molecule type" value="Genomic_DNA"/>
</dbReference>
<feature type="compositionally biased region" description="Basic and acidic residues" evidence="7">
    <location>
        <begin position="420"/>
        <end position="441"/>
    </location>
</feature>
<feature type="region of interest" description="Disordered" evidence="7">
    <location>
        <begin position="418"/>
        <end position="449"/>
    </location>
</feature>
<dbReference type="PROSITE" id="PS00411">
    <property type="entry name" value="KINESIN_MOTOR_1"/>
    <property type="match status" value="1"/>
</dbReference>
<dbReference type="SMART" id="SM00129">
    <property type="entry name" value="KISc"/>
    <property type="match status" value="1"/>
</dbReference>
<evidence type="ECO:0000256" key="3">
    <source>
        <dbReference type="ARBA" id="ARBA00023054"/>
    </source>
</evidence>
<evidence type="ECO:0000259" key="8">
    <source>
        <dbReference type="PROSITE" id="PS50067"/>
    </source>
</evidence>
<dbReference type="AlphaFoldDB" id="A0A5J4UHZ7"/>
<evidence type="ECO:0000256" key="5">
    <source>
        <dbReference type="PROSITE-ProRule" id="PRU00283"/>
    </source>
</evidence>
<feature type="binding site" evidence="5">
    <location>
        <begin position="86"/>
        <end position="93"/>
    </location>
    <ligand>
        <name>ATP</name>
        <dbReference type="ChEBI" id="CHEBI:30616"/>
    </ligand>
</feature>
<dbReference type="SUPFAM" id="SSF49879">
    <property type="entry name" value="SMAD/FHA domain"/>
    <property type="match status" value="1"/>
</dbReference>
<dbReference type="PANTHER" id="PTHR47117">
    <property type="entry name" value="STAR-RELATED LIPID TRANSFER PROTEIN 9"/>
    <property type="match status" value="1"/>
</dbReference>
<dbReference type="GO" id="GO:0008017">
    <property type="term" value="F:microtubule binding"/>
    <property type="evidence" value="ECO:0007669"/>
    <property type="project" value="InterPro"/>
</dbReference>
<dbReference type="GO" id="GO:0005874">
    <property type="term" value="C:microtubule"/>
    <property type="evidence" value="ECO:0007669"/>
    <property type="project" value="UniProtKB-KW"/>
</dbReference>
<evidence type="ECO:0000313" key="10">
    <source>
        <dbReference type="Proteomes" id="UP000324800"/>
    </source>
</evidence>
<evidence type="ECO:0000256" key="4">
    <source>
        <dbReference type="ARBA" id="ARBA00023175"/>
    </source>
</evidence>
<feature type="compositionally biased region" description="Low complexity" evidence="7">
    <location>
        <begin position="369"/>
        <end position="381"/>
    </location>
</feature>
<dbReference type="FunFam" id="3.40.850.10:FF:000082">
    <property type="entry name" value="OSM3-like kinesin"/>
    <property type="match status" value="1"/>
</dbReference>
<dbReference type="InterPro" id="IPR001752">
    <property type="entry name" value="Kinesin_motor_dom"/>
</dbReference>
<keyword evidence="4 5" id="KW-0505">Motor protein</keyword>
<comment type="caution">
    <text evidence="9">The sequence shown here is derived from an EMBL/GenBank/DDBJ whole genome shotgun (WGS) entry which is preliminary data.</text>
</comment>
<name>A0A5J4UHZ7_9EUKA</name>
<keyword evidence="1 5" id="KW-0547">Nucleotide-binding</keyword>
<keyword evidence="3" id="KW-0175">Coiled coil</keyword>